<name>G0LIC0_HALWC</name>
<feature type="compositionally biased region" description="Basic and acidic residues" evidence="1">
    <location>
        <begin position="149"/>
        <end position="160"/>
    </location>
</feature>
<evidence type="ECO:0000256" key="1">
    <source>
        <dbReference type="SAM" id="MobiDB-lite"/>
    </source>
</evidence>
<dbReference type="KEGG" id="hwc:Hqrw_1924"/>
<sequence>MADSLLVYDGSNPAFRAAAATVTCRLSNVRPIRWESKSVQQILEAQFNAHPFVFALIEDETIYVGAATIRRILEEYNAAKPLVETLEGLYPVVSGPFGRVVHGREPADINGSFSLKPAAEKQLVSLRQRQEIPVEATDTENTDSEVDESDSHDMPNENDV</sequence>
<dbReference type="HOGENOM" id="CLU_119852_0_0_2"/>
<reference evidence="2 3" key="1">
    <citation type="journal article" date="2011" name="PLoS ONE">
        <title>Haloquadratum walsbyi: limited diversity in a global pond.</title>
        <authorList>
            <person name="Dyall-Smith M."/>
            <person name="Pfeiffer F."/>
            <person name="Klee K."/>
            <person name="Palm P."/>
            <person name="Gross K."/>
            <person name="Schuster S.C."/>
            <person name="Rampp M."/>
            <person name="Oesterhelt D."/>
        </authorList>
    </citation>
    <scope>NUCLEOTIDE SEQUENCE [LARGE SCALE GENOMIC DNA]</scope>
    <source>
        <strain evidence="3">DSM 16854 / JCM 12705 / C23</strain>
    </source>
</reference>
<organism evidence="2 3">
    <name type="scientific">Haloquadratum walsbyi (strain DSM 16854 / JCM 12705 / C23)</name>
    <dbReference type="NCBI Taxonomy" id="768065"/>
    <lineage>
        <taxon>Archaea</taxon>
        <taxon>Methanobacteriati</taxon>
        <taxon>Methanobacteriota</taxon>
        <taxon>Stenosarchaea group</taxon>
        <taxon>Halobacteria</taxon>
        <taxon>Halobacteriales</taxon>
        <taxon>Haloferacaceae</taxon>
        <taxon>Haloquadratum</taxon>
    </lineage>
</organism>
<protein>
    <submittedName>
        <fullName evidence="2">Uncharacterized protein</fullName>
    </submittedName>
</protein>
<proteinExistence type="predicted"/>
<dbReference type="OrthoDB" id="220637at2157"/>
<dbReference type="EMBL" id="FR746099">
    <property type="protein sequence ID" value="CCC39840.1"/>
    <property type="molecule type" value="Genomic_DNA"/>
</dbReference>
<evidence type="ECO:0000313" key="3">
    <source>
        <dbReference type="Proteomes" id="UP000007954"/>
    </source>
</evidence>
<gene>
    <name evidence="2" type="ordered locus">Hqrw_1924</name>
</gene>
<feature type="compositionally biased region" description="Acidic residues" evidence="1">
    <location>
        <begin position="137"/>
        <end position="148"/>
    </location>
</feature>
<dbReference type="Proteomes" id="UP000007954">
    <property type="component" value="Chromosome"/>
</dbReference>
<dbReference type="GeneID" id="12446629"/>
<evidence type="ECO:0000313" key="2">
    <source>
        <dbReference type="EMBL" id="CCC39840.1"/>
    </source>
</evidence>
<dbReference type="RefSeq" id="WP_014555599.1">
    <property type="nucleotide sequence ID" value="NC_017459.1"/>
</dbReference>
<feature type="region of interest" description="Disordered" evidence="1">
    <location>
        <begin position="126"/>
        <end position="160"/>
    </location>
</feature>
<accession>G0LIC0</accession>
<dbReference type="AlphaFoldDB" id="G0LIC0"/>